<dbReference type="GO" id="GO:0005886">
    <property type="term" value="C:plasma membrane"/>
    <property type="evidence" value="ECO:0007669"/>
    <property type="project" value="UniProtKB-SubCell"/>
</dbReference>
<reference evidence="7 8" key="1">
    <citation type="submission" date="2018-11" db="EMBL/GenBank/DDBJ databases">
        <title>The Potential of Streptomyces as Biocontrol Agents against the Tomato grey mould, Botrytis cinerea (Gray mold) Frontiers in Microbiology.</title>
        <authorList>
            <person name="Li D."/>
        </authorList>
    </citation>
    <scope>NUCLEOTIDE SEQUENCE [LARGE SCALE GENOMIC DNA]</scope>
    <source>
        <strain evidence="7 8">NEAU-LD23</strain>
    </source>
</reference>
<feature type="transmembrane region" description="Helical" evidence="6">
    <location>
        <begin position="64"/>
        <end position="83"/>
    </location>
</feature>
<proteinExistence type="predicted"/>
<keyword evidence="5 6" id="KW-0472">Membrane</keyword>
<keyword evidence="4 6" id="KW-1133">Transmembrane helix</keyword>
<evidence type="ECO:0000256" key="6">
    <source>
        <dbReference type="SAM" id="Phobius"/>
    </source>
</evidence>
<keyword evidence="3 6" id="KW-0812">Transmembrane</keyword>
<dbReference type="EMBL" id="RIBZ01000199">
    <property type="protein sequence ID" value="RNG26306.1"/>
    <property type="molecule type" value="Genomic_DNA"/>
</dbReference>
<evidence type="ECO:0000256" key="5">
    <source>
        <dbReference type="ARBA" id="ARBA00023136"/>
    </source>
</evidence>
<dbReference type="GO" id="GO:0015075">
    <property type="term" value="F:monoatomic ion transmembrane transporter activity"/>
    <property type="evidence" value="ECO:0007669"/>
    <property type="project" value="InterPro"/>
</dbReference>
<feature type="transmembrane region" description="Helical" evidence="6">
    <location>
        <begin position="6"/>
        <end position="23"/>
    </location>
</feature>
<comment type="subcellular location">
    <subcellularLocation>
        <location evidence="1">Cell membrane</location>
        <topology evidence="1">Multi-pass membrane protein</topology>
    </subcellularLocation>
</comment>
<name>A0A3M8W8C9_9ACTN</name>
<gene>
    <name evidence="7" type="ORF">EEJ42_15360</name>
</gene>
<evidence type="ECO:0000256" key="1">
    <source>
        <dbReference type="ARBA" id="ARBA00004651"/>
    </source>
</evidence>
<accession>A0A3M8W8C9</accession>
<dbReference type="RefSeq" id="WP_123100504.1">
    <property type="nucleotide sequence ID" value="NZ_RIBZ01000199.1"/>
</dbReference>
<keyword evidence="2" id="KW-1003">Cell membrane</keyword>
<sequence length="151" mass="15394">MRADDGWLLVALVPLLALVPVLWRVSRGAPEERLIAQNLSSLLGGLALLPAAQGFGRPGYQDVALVLSVLGPTGTLIYARFLGVLPGSRLVRRTALLGVPAIVLPLCVATGPGRAMAKLLLIGALLIAGSVVTGAGGGRMEKNAADGGRTA</sequence>
<evidence type="ECO:0000256" key="3">
    <source>
        <dbReference type="ARBA" id="ARBA00022692"/>
    </source>
</evidence>
<feature type="transmembrane region" description="Helical" evidence="6">
    <location>
        <begin position="95"/>
        <end position="113"/>
    </location>
</feature>
<feature type="transmembrane region" description="Helical" evidence="6">
    <location>
        <begin position="119"/>
        <end position="137"/>
    </location>
</feature>
<feature type="transmembrane region" description="Helical" evidence="6">
    <location>
        <begin position="35"/>
        <end position="52"/>
    </location>
</feature>
<evidence type="ECO:0000256" key="4">
    <source>
        <dbReference type="ARBA" id="ARBA00022989"/>
    </source>
</evidence>
<evidence type="ECO:0000256" key="2">
    <source>
        <dbReference type="ARBA" id="ARBA00022475"/>
    </source>
</evidence>
<dbReference type="AlphaFoldDB" id="A0A3M8W8C9"/>
<dbReference type="Pfam" id="PF04066">
    <property type="entry name" value="MrpF_PhaF"/>
    <property type="match status" value="1"/>
</dbReference>
<comment type="caution">
    <text evidence="7">The sequence shown here is derived from an EMBL/GenBank/DDBJ whole genome shotgun (WGS) entry which is preliminary data.</text>
</comment>
<organism evidence="7 8">
    <name type="scientific">Streptomyces botrytidirepellens</name>
    <dbReference type="NCBI Taxonomy" id="2486417"/>
    <lineage>
        <taxon>Bacteria</taxon>
        <taxon>Bacillati</taxon>
        <taxon>Actinomycetota</taxon>
        <taxon>Actinomycetes</taxon>
        <taxon>Kitasatosporales</taxon>
        <taxon>Streptomycetaceae</taxon>
        <taxon>Streptomyces</taxon>
    </lineage>
</organism>
<evidence type="ECO:0000313" key="8">
    <source>
        <dbReference type="Proteomes" id="UP000275401"/>
    </source>
</evidence>
<dbReference type="Proteomes" id="UP000275401">
    <property type="component" value="Unassembled WGS sequence"/>
</dbReference>
<evidence type="ECO:0000313" key="7">
    <source>
        <dbReference type="EMBL" id="RNG26306.1"/>
    </source>
</evidence>
<protein>
    <submittedName>
        <fullName evidence="7">Uncharacterized protein</fullName>
    </submittedName>
</protein>
<dbReference type="InterPro" id="IPR007208">
    <property type="entry name" value="MrpF/PhaF-like"/>
</dbReference>
<keyword evidence="8" id="KW-1185">Reference proteome</keyword>